<keyword evidence="3" id="KW-1185">Reference proteome</keyword>
<evidence type="ECO:0000313" key="3">
    <source>
        <dbReference type="Proteomes" id="UP000054304"/>
    </source>
</evidence>
<dbReference type="RefSeq" id="XP_022627714.1">
    <property type="nucleotide sequence ID" value="XM_022773218.1"/>
</dbReference>
<dbReference type="AlphaFoldDB" id="A0A0C7N7X5"/>
<evidence type="ECO:0000256" key="1">
    <source>
        <dbReference type="SAM" id="MobiDB-lite"/>
    </source>
</evidence>
<organism evidence="2 3">
    <name type="scientific">Lachancea lanzarotensis</name>
    <dbReference type="NCBI Taxonomy" id="1245769"/>
    <lineage>
        <taxon>Eukaryota</taxon>
        <taxon>Fungi</taxon>
        <taxon>Dikarya</taxon>
        <taxon>Ascomycota</taxon>
        <taxon>Saccharomycotina</taxon>
        <taxon>Saccharomycetes</taxon>
        <taxon>Saccharomycetales</taxon>
        <taxon>Saccharomycetaceae</taxon>
        <taxon>Lachancea</taxon>
    </lineage>
</organism>
<dbReference type="EMBL" id="LN736362">
    <property type="protein sequence ID" value="CEP61480.1"/>
    <property type="molecule type" value="Genomic_DNA"/>
</dbReference>
<dbReference type="OrthoDB" id="548474at2759"/>
<dbReference type="GO" id="GO:0005835">
    <property type="term" value="C:fatty acid synthase complex"/>
    <property type="evidence" value="ECO:0007669"/>
    <property type="project" value="EnsemblFungi"/>
</dbReference>
<sequence length="151" mass="17205">MSEATSIRRPVEIPEFKEVISDLPDQQLSKIRAELENSVKHLDRSNLRLKKYIAKIEGKREDTPDGVDEEELDKIDANDLQLFEDSYHENEIVLKNHYERIEALNQEESYRASGSKEPPTADAQKKAKIRAASFDTDNTNGDANAVNSVYL</sequence>
<reference evidence="2 3" key="1">
    <citation type="submission" date="2014-12" db="EMBL/GenBank/DDBJ databases">
        <authorList>
            <person name="Neuveglise Cecile"/>
        </authorList>
    </citation>
    <scope>NUCLEOTIDE SEQUENCE [LARGE SCALE GENOMIC DNA]</scope>
    <source>
        <strain evidence="2 3">CBS 12615</strain>
    </source>
</reference>
<proteinExistence type="predicted"/>
<dbReference type="GeneID" id="34684904"/>
<dbReference type="PANTHER" id="PTHR40422">
    <property type="entry name" value="TRANSLATION MACHINERY-ASSOCIATED PROTEIN 17"/>
    <property type="match status" value="1"/>
</dbReference>
<dbReference type="GO" id="GO:0008047">
    <property type="term" value="F:enzyme activator activity"/>
    <property type="evidence" value="ECO:0007669"/>
    <property type="project" value="EnsemblFungi"/>
</dbReference>
<gene>
    <name evidence="2" type="ORF">LALA0_S03e03796g</name>
</gene>
<accession>A0A0C7N7X5</accession>
<evidence type="ECO:0000313" key="2">
    <source>
        <dbReference type="EMBL" id="CEP61480.1"/>
    </source>
</evidence>
<dbReference type="STRING" id="1245769.A0A0C7N7X5"/>
<dbReference type="Proteomes" id="UP000054304">
    <property type="component" value="Unassembled WGS sequence"/>
</dbReference>
<feature type="compositionally biased region" description="Polar residues" evidence="1">
    <location>
        <begin position="135"/>
        <end position="151"/>
    </location>
</feature>
<feature type="region of interest" description="Disordered" evidence="1">
    <location>
        <begin position="108"/>
        <end position="151"/>
    </location>
</feature>
<dbReference type="InterPro" id="IPR038966">
    <property type="entry name" value="TMA17"/>
</dbReference>
<name>A0A0C7N7X5_9SACH</name>
<dbReference type="GO" id="GO:0070682">
    <property type="term" value="P:proteasome regulatory particle assembly"/>
    <property type="evidence" value="ECO:0007669"/>
    <property type="project" value="EnsemblFungi"/>
</dbReference>
<dbReference type="GO" id="GO:0006633">
    <property type="term" value="P:fatty acid biosynthetic process"/>
    <property type="evidence" value="ECO:0007669"/>
    <property type="project" value="EnsemblFungi"/>
</dbReference>
<dbReference type="PANTHER" id="PTHR40422:SF1">
    <property type="entry name" value="TRANSLATION MACHINERY-ASSOCIATED PROTEIN 17"/>
    <property type="match status" value="1"/>
</dbReference>
<dbReference type="GO" id="GO:0030674">
    <property type="term" value="F:protein-macromolecule adaptor activity"/>
    <property type="evidence" value="ECO:0007669"/>
    <property type="project" value="EnsemblFungi"/>
</dbReference>
<protein>
    <submittedName>
        <fullName evidence="2">LALA0S03e03796g1_1</fullName>
    </submittedName>
</protein>
<dbReference type="HOGENOM" id="CLU_141797_0_0_1"/>